<evidence type="ECO:0000313" key="1">
    <source>
        <dbReference type="Proteomes" id="UP000095281"/>
    </source>
</evidence>
<dbReference type="WBParaSite" id="MhA1_Contig2565.frz3.gene1">
    <property type="protein sequence ID" value="MhA1_Contig2565.frz3.gene1"/>
    <property type="gene ID" value="MhA1_Contig2565.frz3.gene1"/>
</dbReference>
<name>A0A1I8BJN7_MELHA</name>
<dbReference type="AlphaFoldDB" id="A0A1I8BJN7"/>
<sequence>MEEIKTQLDKRGLCLTIIKNSGYFVCEVCKSIYDDIRNSAVQDRTLWSKRTCTTVISSDPHIG</sequence>
<dbReference type="Proteomes" id="UP000095281">
    <property type="component" value="Unplaced"/>
</dbReference>
<keyword evidence="1" id="KW-1185">Reference proteome</keyword>
<proteinExistence type="predicted"/>
<protein>
    <submittedName>
        <fullName evidence="2">Yippee domain-containing protein</fullName>
    </submittedName>
</protein>
<organism evidence="1 2">
    <name type="scientific">Meloidogyne hapla</name>
    <name type="common">Root-knot nematode worm</name>
    <dbReference type="NCBI Taxonomy" id="6305"/>
    <lineage>
        <taxon>Eukaryota</taxon>
        <taxon>Metazoa</taxon>
        <taxon>Ecdysozoa</taxon>
        <taxon>Nematoda</taxon>
        <taxon>Chromadorea</taxon>
        <taxon>Rhabditida</taxon>
        <taxon>Tylenchina</taxon>
        <taxon>Tylenchomorpha</taxon>
        <taxon>Tylenchoidea</taxon>
        <taxon>Meloidogynidae</taxon>
        <taxon>Meloidogyninae</taxon>
        <taxon>Meloidogyne</taxon>
    </lineage>
</organism>
<accession>A0A1I8BJN7</accession>
<reference evidence="2" key="1">
    <citation type="submission" date="2016-11" db="UniProtKB">
        <authorList>
            <consortium name="WormBaseParasite"/>
        </authorList>
    </citation>
    <scope>IDENTIFICATION</scope>
</reference>
<evidence type="ECO:0000313" key="2">
    <source>
        <dbReference type="WBParaSite" id="MhA1_Contig2565.frz3.gene1"/>
    </source>
</evidence>